<dbReference type="OrthoDB" id="10261550at2759"/>
<evidence type="ECO:0000256" key="15">
    <source>
        <dbReference type="SAM" id="Phobius"/>
    </source>
</evidence>
<evidence type="ECO:0000256" key="12">
    <source>
        <dbReference type="ARBA" id="ARBA00023136"/>
    </source>
</evidence>
<evidence type="ECO:0000256" key="2">
    <source>
        <dbReference type="ARBA" id="ARBA00001946"/>
    </source>
</evidence>
<feature type="transmembrane region" description="Helical" evidence="15">
    <location>
        <begin position="110"/>
        <end position="128"/>
    </location>
</feature>
<evidence type="ECO:0000259" key="16">
    <source>
        <dbReference type="PROSITE" id="PS50125"/>
    </source>
</evidence>
<dbReference type="PROSITE" id="PS00452">
    <property type="entry name" value="GUANYLATE_CYCLASE_1"/>
    <property type="match status" value="1"/>
</dbReference>
<organism evidence="17 18">
    <name type="scientific">Nephila pilipes</name>
    <name type="common">Giant wood spider</name>
    <name type="synonym">Nephila maculata</name>
    <dbReference type="NCBI Taxonomy" id="299642"/>
    <lineage>
        <taxon>Eukaryota</taxon>
        <taxon>Metazoa</taxon>
        <taxon>Ecdysozoa</taxon>
        <taxon>Arthropoda</taxon>
        <taxon>Chelicerata</taxon>
        <taxon>Arachnida</taxon>
        <taxon>Araneae</taxon>
        <taxon>Araneomorphae</taxon>
        <taxon>Entelegynae</taxon>
        <taxon>Araneoidea</taxon>
        <taxon>Nephilidae</taxon>
        <taxon>Nephila</taxon>
    </lineage>
</organism>
<dbReference type="InterPro" id="IPR018297">
    <property type="entry name" value="A/G_cyclase_CS"/>
</dbReference>
<evidence type="ECO:0000313" key="17">
    <source>
        <dbReference type="EMBL" id="GFU16272.1"/>
    </source>
</evidence>
<dbReference type="Pfam" id="PF16214">
    <property type="entry name" value="AC_N"/>
    <property type="match status" value="1"/>
</dbReference>
<dbReference type="InterPro" id="IPR029787">
    <property type="entry name" value="Nucleotide_cyclase"/>
</dbReference>
<feature type="transmembrane region" description="Helical" evidence="15">
    <location>
        <begin position="140"/>
        <end position="159"/>
    </location>
</feature>
<keyword evidence="18" id="KW-1185">Reference proteome</keyword>
<proteinExistence type="inferred from homology"/>
<dbReference type="GO" id="GO:0006171">
    <property type="term" value="P:cAMP biosynthetic process"/>
    <property type="evidence" value="ECO:0007669"/>
    <property type="project" value="UniProtKB-KW"/>
</dbReference>
<evidence type="ECO:0000256" key="5">
    <source>
        <dbReference type="ARBA" id="ARBA00022692"/>
    </source>
</evidence>
<keyword evidence="9" id="KW-0460">Magnesium</keyword>
<sequence length="1116" mass="127713">MSGLELIARDSKSEIERNAEAATVYFSAVYNKDDDERNWSFSYLREQLLLKDSQELFRRYQVRVQHALFVELLVFNLVYNAIVFGAFIVLPDEKNLHLTDVSWGAIHTGRWCRSLVFLVHFFIFVAAYKESLFRSPNAKIAAACAVLLSMMVGEMATTIYKFSRGLIEPTIRQTFYIVLTTSVLLPFPRKLYSAISGAVVITVDIALSSIGSYQVKKLHVVLIADAVFYLTTLCVGLYIRYLIEVMSRRAFLDRRECIESKIKIETEKNQEEKFLQSILPIHIAREVRDDIREAIKDMNRLRMSHKPFNKLYVEKHKGVSILYADIVNSMLLAASLKVSDLVATLNDLFGRFDEFAEKNGCMRVKLLGDCYYCVSGISDKSPRHADNSVVTGLAMIDIIRSVREKRSINVDMRIGIHTGNILGGLLGLRKWQFDIWSKDVTIASHMEQGGVPGQIHITQATKDQLVDDWYDIRPGDGHLRDAYLQTEEIRTYLIRPVDQPKGEAADRFDSVDTKRFSNGIRFQRQSSTQSNTRANISRIQKRQSSNDNIVPMSRRGAIGYSLHQYKKMVSQVNKIMENTIDKMALSKKDQWFSSIGIQPLLLTFREIGTEKPYLNQPDPLYKHYLTSMLIIFLGITIIHILILSRTSEFWITYGFVLLLIVAACVFAWIGYIWLYMKKDDNDVLNSSVLRISRTVWKTTTLRVVIWLTISSMILFCSIVGLNECMESGFFRPIPLFNNSLTNITNHIVNNRDLTCAYPWFYTLCAALAMTTTSVFLRIHFLLKLLVNGISLAAFWYVIDVRGEEVFRQQAAKLADWEEFDLPTDRSHCYYLTFVLLILHILDRQVEYICRLDYLMKVKLKAEQEEARTMELINRILLHNILPPHVSRFYLNRQLEDDGTRMEAYHEEHCAVAVLFASIPSFADFYYEDGQNEQGLRCIQLLNEIICDFDLVLGEREFQGVEKIKTIGSTYMAACGLQSQDKGSLQMEENPVRNVVTLVKFAVAMMEKLSELNKDAMQDFQLRVGISVGPVMAGVVGTVKPQYDIWGDTVNVASRMESTGIAGRIQVTKEVAELLSTYESPFNCESRGQIFVKGKGELVTYLLQTPYDEPHVQITAF</sequence>
<comment type="similarity">
    <text evidence="14">Belongs to the adenylyl cyclase class-4/guanylyl cyclase family.</text>
</comment>
<feature type="domain" description="Guanylate cyclase" evidence="16">
    <location>
        <begin position="320"/>
        <end position="447"/>
    </location>
</feature>
<name>A0A8X6UJC6_NEPPI</name>
<keyword evidence="11" id="KW-0115">cAMP biosynthesis</keyword>
<feature type="transmembrane region" description="Helical" evidence="15">
    <location>
        <begin position="624"/>
        <end position="644"/>
    </location>
</feature>
<evidence type="ECO:0000256" key="9">
    <source>
        <dbReference type="ARBA" id="ARBA00022842"/>
    </source>
</evidence>
<dbReference type="AlphaFoldDB" id="A0A8X6UJC6"/>
<dbReference type="InterPro" id="IPR001054">
    <property type="entry name" value="A/G_cyclase"/>
</dbReference>
<dbReference type="FunFam" id="3.30.70.1230:FF:000024">
    <property type="entry name" value="ACXA, isoform A"/>
    <property type="match status" value="1"/>
</dbReference>
<gene>
    <name evidence="17" type="primary">Adcy2</name>
    <name evidence="17" type="ORF">NPIL_200161</name>
</gene>
<keyword evidence="5 15" id="KW-0812">Transmembrane</keyword>
<comment type="subcellular location">
    <subcellularLocation>
        <location evidence="3">Membrane</location>
        <topology evidence="3">Multi-pass membrane protein</topology>
    </subcellularLocation>
</comment>
<keyword evidence="7" id="KW-0547">Nucleotide-binding</keyword>
<dbReference type="GO" id="GO:0007189">
    <property type="term" value="P:adenylate cyclase-activating G protein-coupled receptor signaling pathway"/>
    <property type="evidence" value="ECO:0007669"/>
    <property type="project" value="TreeGrafter"/>
</dbReference>
<keyword evidence="13 14" id="KW-0456">Lyase</keyword>
<feature type="transmembrane region" description="Helical" evidence="15">
    <location>
        <begin position="759"/>
        <end position="776"/>
    </location>
</feature>
<dbReference type="FunFam" id="3.30.70.1230:FF:000032">
    <property type="entry name" value="Adenylyl cyclase 78C"/>
    <property type="match status" value="1"/>
</dbReference>
<comment type="caution">
    <text evidence="17">The sequence shown here is derived from an EMBL/GenBank/DDBJ whole genome shotgun (WGS) entry which is preliminary data.</text>
</comment>
<evidence type="ECO:0000256" key="14">
    <source>
        <dbReference type="RuleBase" id="RU000405"/>
    </source>
</evidence>
<evidence type="ECO:0000256" key="10">
    <source>
        <dbReference type="ARBA" id="ARBA00022989"/>
    </source>
</evidence>
<dbReference type="SUPFAM" id="SSF55073">
    <property type="entry name" value="Nucleotide cyclase"/>
    <property type="match status" value="2"/>
</dbReference>
<dbReference type="GO" id="GO:0005886">
    <property type="term" value="C:plasma membrane"/>
    <property type="evidence" value="ECO:0007669"/>
    <property type="project" value="TreeGrafter"/>
</dbReference>
<dbReference type="Pfam" id="PF00211">
    <property type="entry name" value="Guanylate_cyc"/>
    <property type="match status" value="2"/>
</dbReference>
<evidence type="ECO:0000313" key="18">
    <source>
        <dbReference type="Proteomes" id="UP000887013"/>
    </source>
</evidence>
<dbReference type="GO" id="GO:0007193">
    <property type="term" value="P:adenylate cyclase-inhibiting G protein-coupled receptor signaling pathway"/>
    <property type="evidence" value="ECO:0007669"/>
    <property type="project" value="TreeGrafter"/>
</dbReference>
<dbReference type="PANTHER" id="PTHR45627:SF12">
    <property type="entry name" value="ADENYLATE CYCLASE TYPE 2"/>
    <property type="match status" value="1"/>
</dbReference>
<reference evidence="17" key="1">
    <citation type="submission" date="2020-08" db="EMBL/GenBank/DDBJ databases">
        <title>Multicomponent nature underlies the extraordinary mechanical properties of spider dragline silk.</title>
        <authorList>
            <person name="Kono N."/>
            <person name="Nakamura H."/>
            <person name="Mori M."/>
            <person name="Yoshida Y."/>
            <person name="Ohtoshi R."/>
            <person name="Malay A.D."/>
            <person name="Moran D.A.P."/>
            <person name="Tomita M."/>
            <person name="Numata K."/>
            <person name="Arakawa K."/>
        </authorList>
    </citation>
    <scope>NUCLEOTIDE SEQUENCE</scope>
</reference>
<evidence type="ECO:0000256" key="4">
    <source>
        <dbReference type="ARBA" id="ARBA00012201"/>
    </source>
</evidence>
<evidence type="ECO:0000256" key="1">
    <source>
        <dbReference type="ARBA" id="ARBA00001593"/>
    </source>
</evidence>
<keyword evidence="12 15" id="KW-0472">Membrane</keyword>
<dbReference type="GO" id="GO:0004016">
    <property type="term" value="F:adenylate cyclase activity"/>
    <property type="evidence" value="ECO:0007669"/>
    <property type="project" value="UniProtKB-EC"/>
</dbReference>
<dbReference type="GO" id="GO:0035556">
    <property type="term" value="P:intracellular signal transduction"/>
    <property type="evidence" value="ECO:0007669"/>
    <property type="project" value="InterPro"/>
</dbReference>
<evidence type="ECO:0000256" key="7">
    <source>
        <dbReference type="ARBA" id="ARBA00022741"/>
    </source>
</evidence>
<dbReference type="GO" id="GO:0046872">
    <property type="term" value="F:metal ion binding"/>
    <property type="evidence" value="ECO:0007669"/>
    <property type="project" value="UniProtKB-KW"/>
</dbReference>
<evidence type="ECO:0000256" key="6">
    <source>
        <dbReference type="ARBA" id="ARBA00022723"/>
    </source>
</evidence>
<evidence type="ECO:0000256" key="8">
    <source>
        <dbReference type="ARBA" id="ARBA00022840"/>
    </source>
</evidence>
<dbReference type="SMART" id="SM00044">
    <property type="entry name" value="CYCc"/>
    <property type="match status" value="2"/>
</dbReference>
<dbReference type="EC" id="4.6.1.1" evidence="4"/>
<feature type="domain" description="Guanylate cyclase" evidence="16">
    <location>
        <begin position="912"/>
        <end position="1056"/>
    </location>
</feature>
<dbReference type="EMBL" id="BMAW01079675">
    <property type="protein sequence ID" value="GFU16272.1"/>
    <property type="molecule type" value="Genomic_DNA"/>
</dbReference>
<feature type="transmembrane region" description="Helical" evidence="15">
    <location>
        <begin position="194"/>
        <end position="213"/>
    </location>
</feature>
<evidence type="ECO:0000256" key="13">
    <source>
        <dbReference type="ARBA" id="ARBA00023239"/>
    </source>
</evidence>
<dbReference type="GO" id="GO:0005524">
    <property type="term" value="F:ATP binding"/>
    <property type="evidence" value="ECO:0007669"/>
    <property type="project" value="UniProtKB-KW"/>
</dbReference>
<keyword evidence="6" id="KW-0479">Metal-binding</keyword>
<evidence type="ECO:0000256" key="3">
    <source>
        <dbReference type="ARBA" id="ARBA00004141"/>
    </source>
</evidence>
<comment type="catalytic activity">
    <reaction evidence="1">
        <text>ATP = 3',5'-cyclic AMP + diphosphate</text>
        <dbReference type="Rhea" id="RHEA:15389"/>
        <dbReference type="ChEBI" id="CHEBI:30616"/>
        <dbReference type="ChEBI" id="CHEBI:33019"/>
        <dbReference type="ChEBI" id="CHEBI:58165"/>
        <dbReference type="EC" id="4.6.1.1"/>
    </reaction>
</comment>
<dbReference type="Gene3D" id="3.30.70.1230">
    <property type="entry name" value="Nucleotide cyclase"/>
    <property type="match status" value="2"/>
</dbReference>
<accession>A0A8X6UJC6</accession>
<feature type="transmembrane region" description="Helical" evidence="15">
    <location>
        <begin position="650"/>
        <end position="674"/>
    </location>
</feature>
<dbReference type="PROSITE" id="PS50125">
    <property type="entry name" value="GUANYLATE_CYCLASE_2"/>
    <property type="match status" value="2"/>
</dbReference>
<dbReference type="Proteomes" id="UP000887013">
    <property type="component" value="Unassembled WGS sequence"/>
</dbReference>
<evidence type="ECO:0000256" key="11">
    <source>
        <dbReference type="ARBA" id="ARBA00022998"/>
    </source>
</evidence>
<protein>
    <recommendedName>
        <fullName evidence="4">adenylate cyclase</fullName>
        <ecNumber evidence="4">4.6.1.1</ecNumber>
    </recommendedName>
</protein>
<keyword evidence="8" id="KW-0067">ATP-binding</keyword>
<dbReference type="PANTHER" id="PTHR45627">
    <property type="entry name" value="ADENYLATE CYCLASE TYPE 1"/>
    <property type="match status" value="1"/>
</dbReference>
<keyword evidence="10 15" id="KW-1133">Transmembrane helix</keyword>
<dbReference type="CDD" id="cd07302">
    <property type="entry name" value="CHD"/>
    <property type="match status" value="2"/>
</dbReference>
<feature type="transmembrane region" description="Helical" evidence="15">
    <location>
        <begin position="219"/>
        <end position="239"/>
    </location>
</feature>
<feature type="transmembrane region" description="Helical" evidence="15">
    <location>
        <begin position="703"/>
        <end position="721"/>
    </location>
</feature>
<comment type="cofactor">
    <cofactor evidence="2">
        <name>Mg(2+)</name>
        <dbReference type="ChEBI" id="CHEBI:18420"/>
    </cofactor>
</comment>
<feature type="transmembrane region" description="Helical" evidence="15">
    <location>
        <begin position="68"/>
        <end position="90"/>
    </location>
</feature>
<dbReference type="InterPro" id="IPR032628">
    <property type="entry name" value="AC_N"/>
</dbReference>